<feature type="repeat" description="TPR" evidence="1">
    <location>
        <begin position="87"/>
        <end position="120"/>
    </location>
</feature>
<keyword evidence="3" id="KW-1185">Reference proteome</keyword>
<keyword evidence="1" id="KW-0802">TPR repeat</keyword>
<protein>
    <submittedName>
        <fullName evidence="2">Uncharacterized protein</fullName>
    </submittedName>
</protein>
<gene>
    <name evidence="2" type="ORF">DFW101_0199</name>
</gene>
<evidence type="ECO:0000313" key="2">
    <source>
        <dbReference type="EMBL" id="EHJ46216.1"/>
    </source>
</evidence>
<dbReference type="AlphaFoldDB" id="G7QCR0"/>
<evidence type="ECO:0000313" key="3">
    <source>
        <dbReference type="Proteomes" id="UP000004662"/>
    </source>
</evidence>
<dbReference type="InterPro" id="IPR019734">
    <property type="entry name" value="TPR_rpt"/>
</dbReference>
<dbReference type="PROSITE" id="PS50005">
    <property type="entry name" value="TPR"/>
    <property type="match status" value="1"/>
</dbReference>
<proteinExistence type="predicted"/>
<dbReference type="SUPFAM" id="SSF53448">
    <property type="entry name" value="Nucleotide-diphospho-sugar transferases"/>
    <property type="match status" value="1"/>
</dbReference>
<dbReference type="OrthoDB" id="1679654at2"/>
<organism evidence="2 3">
    <name type="scientific">Solidesulfovibrio carbinoliphilus subsp. oakridgensis</name>
    <dbReference type="NCBI Taxonomy" id="694327"/>
    <lineage>
        <taxon>Bacteria</taxon>
        <taxon>Pseudomonadati</taxon>
        <taxon>Thermodesulfobacteriota</taxon>
        <taxon>Desulfovibrionia</taxon>
        <taxon>Desulfovibrionales</taxon>
        <taxon>Desulfovibrionaceae</taxon>
        <taxon>Solidesulfovibrio</taxon>
    </lineage>
</organism>
<dbReference type="InterPro" id="IPR029044">
    <property type="entry name" value="Nucleotide-diphossugar_trans"/>
</dbReference>
<evidence type="ECO:0000256" key="1">
    <source>
        <dbReference type="PROSITE-ProRule" id="PRU00339"/>
    </source>
</evidence>
<sequence>MTGFPPANAAFARLLPDTPAAHAAMKAAREAVRRDDVPAALALLGGPDLRETPLAGLLRADLLLARGQVREAENLALALARTHGDTAQALLCAGHAALARGDRDAAGRRFARAFAVDPGRLAAQVNMAALSPDADRPFPPDLPCGGPVAAATSLPPTTDQRHRAAVASFVAAGFSPVVSVNTAAEIEALWRKFPEVVFVPGPDAAARDLGRPYAALGDLLAAGVAAGAEAVAIVNADIVLVPPEGLAERIGRAARGGAAFACRVDVAGLAATTGQYHDVGFDLCAVDAAVAGRLDVGGFHLGLPWWDYALPLAVLAAGGRLGFAAAPVLRHPVHAQAWSHRHFVALGRLFARRFCPGAGDFLFPAGELATGNAAEACLAGIGARAAAFLRGAPEVFLGPIQAYCPHDPGYAAAALPLTRVDLEPF</sequence>
<dbReference type="eggNOG" id="ENOG5033CMP">
    <property type="taxonomic scope" value="Bacteria"/>
</dbReference>
<dbReference type="STRING" id="694327.DFW101_0199"/>
<dbReference type="InterPro" id="IPR011990">
    <property type="entry name" value="TPR-like_helical_dom_sf"/>
</dbReference>
<reference evidence="3" key="1">
    <citation type="journal article" date="2015" name="Genome Announc.">
        <title>High-Quality Draft Genome Sequence of Desulfovibrio carbinoliphilus FW-101-2B, an Organic Acid-Oxidizing Sulfate-Reducing Bacterium Isolated from Uranium(VI)-Contaminated Groundwater.</title>
        <authorList>
            <person name="Ramsay B.D."/>
            <person name="Hwang C."/>
            <person name="Woo H.L."/>
            <person name="Carroll S.L."/>
            <person name="Lucas S."/>
            <person name="Han J."/>
            <person name="Lapidus A.L."/>
            <person name="Cheng J.F."/>
            <person name="Goodwin L.A."/>
            <person name="Pitluck S."/>
            <person name="Peters L."/>
            <person name="Chertkov O."/>
            <person name="Held B."/>
            <person name="Detter J.C."/>
            <person name="Han C.S."/>
            <person name="Tapia R."/>
            <person name="Land M.L."/>
            <person name="Hauser L.J."/>
            <person name="Kyrpides N.C."/>
            <person name="Ivanova N.N."/>
            <person name="Mikhailova N."/>
            <person name="Pagani I."/>
            <person name="Woyke T."/>
            <person name="Arkin A.P."/>
            <person name="Dehal P."/>
            <person name="Chivian D."/>
            <person name="Criddle C.S."/>
            <person name="Wu W."/>
            <person name="Chakraborty R."/>
            <person name="Hazen T.C."/>
            <person name="Fields M.W."/>
        </authorList>
    </citation>
    <scope>NUCLEOTIDE SEQUENCE [LARGE SCALE GENOMIC DNA]</scope>
    <source>
        <strain evidence="3">FW-101-2B</strain>
    </source>
</reference>
<accession>G7QCR0</accession>
<dbReference type="EMBL" id="CM001368">
    <property type="protein sequence ID" value="EHJ46216.1"/>
    <property type="molecule type" value="Genomic_DNA"/>
</dbReference>
<name>G7QCR0_9BACT</name>
<dbReference type="Proteomes" id="UP000004662">
    <property type="component" value="Chromosome"/>
</dbReference>
<dbReference type="RefSeq" id="WP_009179670.1">
    <property type="nucleotide sequence ID" value="NZ_CM001368.1"/>
</dbReference>
<dbReference type="Gene3D" id="1.25.40.10">
    <property type="entry name" value="Tetratricopeptide repeat domain"/>
    <property type="match status" value="1"/>
</dbReference>
<dbReference type="SUPFAM" id="SSF48452">
    <property type="entry name" value="TPR-like"/>
    <property type="match status" value="1"/>
</dbReference>
<dbReference type="HOGENOM" id="CLU_650074_0_0_7"/>